<protein>
    <submittedName>
        <fullName evidence="1">Uncharacterized protein</fullName>
    </submittedName>
</protein>
<sequence>MRVRCELKTILWDNSIGIDVNMEELRVRCRLLDSIIMMNETHAIAQIVRRCNECMDI</sequence>
<dbReference type="AlphaFoldDB" id="F8PVL3"/>
<reference evidence="2" key="1">
    <citation type="journal article" date="2011" name="Science">
        <title>The plant cell wall-decomposing machinery underlies the functional diversity of forest fungi.</title>
        <authorList>
            <person name="Eastwood D.C."/>
            <person name="Floudas D."/>
            <person name="Binder M."/>
            <person name="Majcherczyk A."/>
            <person name="Schneider P."/>
            <person name="Aerts A."/>
            <person name="Asiegbu F.O."/>
            <person name="Baker S.E."/>
            <person name="Barry K."/>
            <person name="Bendiksby M."/>
            <person name="Blumentritt M."/>
            <person name="Coutinho P.M."/>
            <person name="Cullen D."/>
            <person name="de Vries R.P."/>
            <person name="Gathman A."/>
            <person name="Goodell B."/>
            <person name="Henrissat B."/>
            <person name="Ihrmark K."/>
            <person name="Kauserud H."/>
            <person name="Kohler A."/>
            <person name="LaButti K."/>
            <person name="Lapidus A."/>
            <person name="Lavin J.L."/>
            <person name="Lee Y.-H."/>
            <person name="Lindquist E."/>
            <person name="Lilly W."/>
            <person name="Lucas S."/>
            <person name="Morin E."/>
            <person name="Murat C."/>
            <person name="Oguiza J.A."/>
            <person name="Park J."/>
            <person name="Pisabarro A.G."/>
            <person name="Riley R."/>
            <person name="Rosling A."/>
            <person name="Salamov A."/>
            <person name="Schmidt O."/>
            <person name="Schmutz J."/>
            <person name="Skrede I."/>
            <person name="Stenlid J."/>
            <person name="Wiebenga A."/>
            <person name="Xie X."/>
            <person name="Kuees U."/>
            <person name="Hibbett D.S."/>
            <person name="Hoffmeister D."/>
            <person name="Hoegberg N."/>
            <person name="Martin F."/>
            <person name="Grigoriev I.V."/>
            <person name="Watkinson S.C."/>
        </authorList>
    </citation>
    <scope>NUCLEOTIDE SEQUENCE [LARGE SCALE GENOMIC DNA]</scope>
    <source>
        <strain evidence="2">strain S7.3</strain>
    </source>
</reference>
<dbReference type="Proteomes" id="UP000008063">
    <property type="component" value="Unassembled WGS sequence"/>
</dbReference>
<evidence type="ECO:0000313" key="1">
    <source>
        <dbReference type="EMBL" id="EGN99830.1"/>
    </source>
</evidence>
<dbReference type="InParanoid" id="F8PVL3"/>
<dbReference type="HOGENOM" id="CLU_2997886_0_0_1"/>
<dbReference type="EMBL" id="GL945479">
    <property type="protein sequence ID" value="EGN99830.1"/>
    <property type="molecule type" value="Genomic_DNA"/>
</dbReference>
<accession>F8PVL3</accession>
<proteinExistence type="predicted"/>
<keyword evidence="2" id="KW-1185">Reference proteome</keyword>
<gene>
    <name evidence="1" type="ORF">SERLA73DRAFT_121941</name>
</gene>
<evidence type="ECO:0000313" key="2">
    <source>
        <dbReference type="Proteomes" id="UP000008063"/>
    </source>
</evidence>
<organism evidence="2">
    <name type="scientific">Serpula lacrymans var. lacrymans (strain S7.3)</name>
    <name type="common">Dry rot fungus</name>
    <dbReference type="NCBI Taxonomy" id="936435"/>
    <lineage>
        <taxon>Eukaryota</taxon>
        <taxon>Fungi</taxon>
        <taxon>Dikarya</taxon>
        <taxon>Basidiomycota</taxon>
        <taxon>Agaricomycotina</taxon>
        <taxon>Agaricomycetes</taxon>
        <taxon>Agaricomycetidae</taxon>
        <taxon>Boletales</taxon>
        <taxon>Coniophorineae</taxon>
        <taxon>Serpulaceae</taxon>
        <taxon>Serpula</taxon>
    </lineage>
</organism>
<name>F8PVL3_SERL3</name>